<evidence type="ECO:0000313" key="2">
    <source>
        <dbReference type="EMBL" id="KAK3725707.1"/>
    </source>
</evidence>
<dbReference type="AlphaFoldDB" id="A0AAE1CPH7"/>
<dbReference type="Proteomes" id="UP001283361">
    <property type="component" value="Unassembled WGS sequence"/>
</dbReference>
<evidence type="ECO:0000256" key="1">
    <source>
        <dbReference type="SAM" id="MobiDB-lite"/>
    </source>
</evidence>
<feature type="region of interest" description="Disordered" evidence="1">
    <location>
        <begin position="1"/>
        <end position="73"/>
    </location>
</feature>
<reference evidence="2" key="1">
    <citation type="journal article" date="2023" name="G3 (Bethesda)">
        <title>A reference genome for the long-term kleptoplast-retaining sea slug Elysia crispata morphotype clarki.</title>
        <authorList>
            <person name="Eastman K.E."/>
            <person name="Pendleton A.L."/>
            <person name="Shaikh M.A."/>
            <person name="Suttiyut T."/>
            <person name="Ogas R."/>
            <person name="Tomko P."/>
            <person name="Gavelis G."/>
            <person name="Widhalm J.R."/>
            <person name="Wisecaver J.H."/>
        </authorList>
    </citation>
    <scope>NUCLEOTIDE SEQUENCE</scope>
    <source>
        <strain evidence="2">ECLA1</strain>
    </source>
</reference>
<feature type="compositionally biased region" description="Basic and acidic residues" evidence="1">
    <location>
        <begin position="41"/>
        <end position="51"/>
    </location>
</feature>
<evidence type="ECO:0000313" key="3">
    <source>
        <dbReference type="Proteomes" id="UP001283361"/>
    </source>
</evidence>
<protein>
    <submittedName>
        <fullName evidence="2">Uncharacterized protein</fullName>
    </submittedName>
</protein>
<name>A0AAE1CPH7_9GAST</name>
<accession>A0AAE1CPH7</accession>
<feature type="compositionally biased region" description="Polar residues" evidence="1">
    <location>
        <begin position="18"/>
        <end position="28"/>
    </location>
</feature>
<gene>
    <name evidence="2" type="ORF">RRG08_043121</name>
</gene>
<proteinExistence type="predicted"/>
<sequence length="73" mass="8198">MGTLEHRQSSPVPYGQYSPHTLSPSVSNSRRRRRRGGSSGGKREKESESPHKRLCLQFGDEAMNRGRGESLKD</sequence>
<comment type="caution">
    <text evidence="2">The sequence shown here is derived from an EMBL/GenBank/DDBJ whole genome shotgun (WGS) entry which is preliminary data.</text>
</comment>
<keyword evidence="3" id="KW-1185">Reference proteome</keyword>
<feature type="compositionally biased region" description="Basic and acidic residues" evidence="1">
    <location>
        <begin position="62"/>
        <end position="73"/>
    </location>
</feature>
<organism evidence="2 3">
    <name type="scientific">Elysia crispata</name>
    <name type="common">lettuce slug</name>
    <dbReference type="NCBI Taxonomy" id="231223"/>
    <lineage>
        <taxon>Eukaryota</taxon>
        <taxon>Metazoa</taxon>
        <taxon>Spiralia</taxon>
        <taxon>Lophotrochozoa</taxon>
        <taxon>Mollusca</taxon>
        <taxon>Gastropoda</taxon>
        <taxon>Heterobranchia</taxon>
        <taxon>Euthyneura</taxon>
        <taxon>Panpulmonata</taxon>
        <taxon>Sacoglossa</taxon>
        <taxon>Placobranchoidea</taxon>
        <taxon>Plakobranchidae</taxon>
        <taxon>Elysia</taxon>
    </lineage>
</organism>
<dbReference type="EMBL" id="JAWDGP010007329">
    <property type="protein sequence ID" value="KAK3725707.1"/>
    <property type="molecule type" value="Genomic_DNA"/>
</dbReference>